<evidence type="ECO:0000256" key="6">
    <source>
        <dbReference type="SAM" id="SignalP"/>
    </source>
</evidence>
<feature type="transmembrane region" description="Helical" evidence="5">
    <location>
        <begin position="297"/>
        <end position="315"/>
    </location>
</feature>
<dbReference type="GO" id="GO:0005886">
    <property type="term" value="C:plasma membrane"/>
    <property type="evidence" value="ECO:0007669"/>
    <property type="project" value="TreeGrafter"/>
</dbReference>
<keyword evidence="4 5" id="KW-0472">Membrane</keyword>
<evidence type="ECO:0000256" key="5">
    <source>
        <dbReference type="SAM" id="Phobius"/>
    </source>
</evidence>
<dbReference type="Proteomes" id="UP001219525">
    <property type="component" value="Unassembled WGS sequence"/>
</dbReference>
<dbReference type="PANTHER" id="PTHR31465">
    <property type="entry name" value="PROTEIN RTA1-RELATED"/>
    <property type="match status" value="1"/>
</dbReference>
<keyword evidence="8" id="KW-1185">Reference proteome</keyword>
<dbReference type="EMBL" id="JARJCW010000032">
    <property type="protein sequence ID" value="KAJ7208880.1"/>
    <property type="molecule type" value="Genomic_DNA"/>
</dbReference>
<dbReference type="GO" id="GO:0000324">
    <property type="term" value="C:fungal-type vacuole"/>
    <property type="evidence" value="ECO:0007669"/>
    <property type="project" value="TreeGrafter"/>
</dbReference>
<dbReference type="Pfam" id="PF04479">
    <property type="entry name" value="RTA1"/>
    <property type="match status" value="1"/>
</dbReference>
<evidence type="ECO:0000313" key="7">
    <source>
        <dbReference type="EMBL" id="KAJ7208880.1"/>
    </source>
</evidence>
<comment type="subcellular location">
    <subcellularLocation>
        <location evidence="1">Membrane</location>
        <topology evidence="1">Multi-pass membrane protein</topology>
    </subcellularLocation>
</comment>
<organism evidence="7 8">
    <name type="scientific">Mycena pura</name>
    <dbReference type="NCBI Taxonomy" id="153505"/>
    <lineage>
        <taxon>Eukaryota</taxon>
        <taxon>Fungi</taxon>
        <taxon>Dikarya</taxon>
        <taxon>Basidiomycota</taxon>
        <taxon>Agaricomycotina</taxon>
        <taxon>Agaricomycetes</taxon>
        <taxon>Agaricomycetidae</taxon>
        <taxon>Agaricales</taxon>
        <taxon>Marasmiineae</taxon>
        <taxon>Mycenaceae</taxon>
        <taxon>Mycena</taxon>
    </lineage>
</organism>
<gene>
    <name evidence="7" type="ORF">GGX14DRAFT_453586</name>
</gene>
<feature type="transmembrane region" description="Helical" evidence="5">
    <location>
        <begin position="65"/>
        <end position="85"/>
    </location>
</feature>
<evidence type="ECO:0000256" key="4">
    <source>
        <dbReference type="ARBA" id="ARBA00023136"/>
    </source>
</evidence>
<reference evidence="7" key="1">
    <citation type="submission" date="2023-03" db="EMBL/GenBank/DDBJ databases">
        <title>Massive genome expansion in bonnet fungi (Mycena s.s.) driven by repeated elements and novel gene families across ecological guilds.</title>
        <authorList>
            <consortium name="Lawrence Berkeley National Laboratory"/>
            <person name="Harder C.B."/>
            <person name="Miyauchi S."/>
            <person name="Viragh M."/>
            <person name="Kuo A."/>
            <person name="Thoen E."/>
            <person name="Andreopoulos B."/>
            <person name="Lu D."/>
            <person name="Skrede I."/>
            <person name="Drula E."/>
            <person name="Henrissat B."/>
            <person name="Morin E."/>
            <person name="Kohler A."/>
            <person name="Barry K."/>
            <person name="LaButti K."/>
            <person name="Morin E."/>
            <person name="Salamov A."/>
            <person name="Lipzen A."/>
            <person name="Mereny Z."/>
            <person name="Hegedus B."/>
            <person name="Baldrian P."/>
            <person name="Stursova M."/>
            <person name="Weitz H."/>
            <person name="Taylor A."/>
            <person name="Grigoriev I.V."/>
            <person name="Nagy L.G."/>
            <person name="Martin F."/>
            <person name="Kauserud H."/>
        </authorList>
    </citation>
    <scope>NUCLEOTIDE SEQUENCE</scope>
    <source>
        <strain evidence="7">9144</strain>
    </source>
</reference>
<keyword evidence="6" id="KW-0732">Signal</keyword>
<feature type="transmembrane region" description="Helical" evidence="5">
    <location>
        <begin position="133"/>
        <end position="151"/>
    </location>
</feature>
<feature type="transmembrane region" description="Helical" evidence="5">
    <location>
        <begin position="92"/>
        <end position="113"/>
    </location>
</feature>
<keyword evidence="3 5" id="KW-1133">Transmembrane helix</keyword>
<evidence type="ECO:0000313" key="8">
    <source>
        <dbReference type="Proteomes" id="UP001219525"/>
    </source>
</evidence>
<protein>
    <submittedName>
        <fullName evidence="7">RTA1 like protein-domain-containing protein</fullName>
    </submittedName>
</protein>
<feature type="transmembrane region" description="Helical" evidence="5">
    <location>
        <begin position="204"/>
        <end position="228"/>
    </location>
</feature>
<comment type="caution">
    <text evidence="7">The sequence shown here is derived from an EMBL/GenBank/DDBJ whole genome shotgun (WGS) entry which is preliminary data.</text>
</comment>
<accession>A0AAD6YCD9</accession>
<keyword evidence="2 5" id="KW-0812">Transmembrane</keyword>
<feature type="chain" id="PRO_5041922093" evidence="6">
    <location>
        <begin position="20"/>
        <end position="345"/>
    </location>
</feature>
<sequence>MRCGAYVAHALRLPSGLYAALVAIATCVSPVTSTPRLPTGPLKPMDPSYPQLQPRIGNPYHYVPTEWICLTFLTLFALSTVLHLGQAIRYRTWWLLPTAVLAGILEVTGWSARLWSSFTPLKLLPFKIHNVRVAGPTPLLAADFIILGRVIQRLGTRYSRLSPRLYSIIFCTCDITSLCVQAVGALEASVEVGRNEDPDHGGRIMLLGICIQMAVLSVYILLAGEFFARFFFDAPVRQDAVYHAVGFARGRGLTPRLRTMLAALAFNTTCLVIRAIYRTLELKDGFAGRIVSTQRYFNWLDGGMITLAIFTLNFVHPGVFLAPQDKVESDIELRLKEAGLFYHRL</sequence>
<dbReference type="PANTHER" id="PTHR31465:SF9">
    <property type="entry name" value="SPHINGOID LONG-CHAIN BASE TRANSPORTER RSB1"/>
    <property type="match status" value="1"/>
</dbReference>
<dbReference type="AlphaFoldDB" id="A0AAD6YCD9"/>
<dbReference type="InterPro" id="IPR007568">
    <property type="entry name" value="RTA1"/>
</dbReference>
<evidence type="ECO:0000256" key="1">
    <source>
        <dbReference type="ARBA" id="ARBA00004141"/>
    </source>
</evidence>
<name>A0AAD6YCD9_9AGAR</name>
<feature type="transmembrane region" description="Helical" evidence="5">
    <location>
        <begin position="163"/>
        <end position="184"/>
    </location>
</feature>
<feature type="signal peptide" evidence="6">
    <location>
        <begin position="1"/>
        <end position="19"/>
    </location>
</feature>
<evidence type="ECO:0000256" key="3">
    <source>
        <dbReference type="ARBA" id="ARBA00022989"/>
    </source>
</evidence>
<evidence type="ECO:0000256" key="2">
    <source>
        <dbReference type="ARBA" id="ARBA00022692"/>
    </source>
</evidence>
<proteinExistence type="predicted"/>